<dbReference type="PANTHER" id="PTHR43065">
    <property type="entry name" value="SENSOR HISTIDINE KINASE"/>
    <property type="match status" value="1"/>
</dbReference>
<protein>
    <recommendedName>
        <fullName evidence="2">histidine kinase</fullName>
        <ecNumber evidence="2">2.7.13.3</ecNumber>
    </recommendedName>
</protein>
<evidence type="ECO:0000256" key="2">
    <source>
        <dbReference type="ARBA" id="ARBA00012438"/>
    </source>
</evidence>
<dbReference type="CDD" id="cd00082">
    <property type="entry name" value="HisKA"/>
    <property type="match status" value="1"/>
</dbReference>
<feature type="domain" description="PAC" evidence="10">
    <location>
        <begin position="366"/>
        <end position="416"/>
    </location>
</feature>
<evidence type="ECO:0000256" key="3">
    <source>
        <dbReference type="ARBA" id="ARBA00022553"/>
    </source>
</evidence>
<dbReference type="Pfam" id="PF00512">
    <property type="entry name" value="HisKA"/>
    <property type="match status" value="1"/>
</dbReference>
<keyword evidence="5" id="KW-0547">Nucleotide-binding</keyword>
<proteinExistence type="predicted"/>
<evidence type="ECO:0000256" key="8">
    <source>
        <dbReference type="ARBA" id="ARBA00023012"/>
    </source>
</evidence>
<comment type="caution">
    <text evidence="11">The sequence shown here is derived from an EMBL/GenBank/DDBJ whole genome shotgun (WGS) entry which is preliminary data.</text>
</comment>
<evidence type="ECO:0000259" key="10">
    <source>
        <dbReference type="PROSITE" id="PS50113"/>
    </source>
</evidence>
<keyword evidence="6 11" id="KW-0418">Kinase</keyword>
<dbReference type="InterPro" id="IPR036890">
    <property type="entry name" value="HATPase_C_sf"/>
</dbReference>
<keyword evidence="7" id="KW-0067">ATP-binding</keyword>
<dbReference type="Pfam" id="PF08447">
    <property type="entry name" value="PAS_3"/>
    <property type="match status" value="1"/>
</dbReference>
<dbReference type="InterPro" id="IPR001610">
    <property type="entry name" value="PAC"/>
</dbReference>
<dbReference type="Gene3D" id="3.30.565.10">
    <property type="entry name" value="Histidine kinase-like ATPase, C-terminal domain"/>
    <property type="match status" value="1"/>
</dbReference>
<sequence length="634" mass="73653">MMPLEKIQSLVSVDDFFELSNVAGLCLSVLNIGSDRVYMNVPMRNVIEENEWEMSLPDWLTFLHKKDRLTLNDALTQVRAGEPRELRLRIVRRDQSLAWAKCHLVYLSSRFVACLFEVLSTEDVHTKWIGSSNQQLEMADFLPEEKTFQLDIHNLIPNLQTFKTSKTEKNDISHIFPRFSDVLENIPYGLAIINKDWELVYVNAAFERIFECSISHLYSQQLWKIYSAQNYYAYYIHLSEAMSEQKVVKFRDYLHQLRKIVDVSAYPNEEGMTVFVQDVTAVQSYVEALEDAEERFSLLASNIKDVFWIADADFEAFEYVSPSYHEFFNLTPYQSVSQKDEWLSIIHKDDVDYVLEGFRKMKYRRAVIEFRIITKDDTIKWIRTRGFPVFNERHDMIVGVHEDITQLKEREEWKQKEKQLETVAHLAAGIAHEIKNPLTSIKGFLQIMLSEEQRQNKYSDIVFNELERIEDIVNEFMMLAKPEREKQMVRTSLPEIVDYTTSLFKKQIEEKSITLNTSYSDGTFQVLSEPKRLKQVFINLIKNALEASTVYGTLTIEGEEKDDLLFVRVRDSGKGIDAETLKRIGEPFFTTKEKGTGLGIVVTKKLVHDLGGDLTFDSEKGKGTTVTVTLPKSK</sequence>
<dbReference type="GO" id="GO:0000155">
    <property type="term" value="F:phosphorelay sensor kinase activity"/>
    <property type="evidence" value="ECO:0007669"/>
    <property type="project" value="InterPro"/>
</dbReference>
<dbReference type="CDD" id="cd00130">
    <property type="entry name" value="PAS"/>
    <property type="match status" value="1"/>
</dbReference>
<dbReference type="SUPFAM" id="SSF47384">
    <property type="entry name" value="Homodimeric domain of signal transducing histidine kinase"/>
    <property type="match status" value="1"/>
</dbReference>
<dbReference type="SMART" id="SM00091">
    <property type="entry name" value="PAS"/>
    <property type="match status" value="2"/>
</dbReference>
<dbReference type="Gene3D" id="3.30.450.20">
    <property type="entry name" value="PAS domain"/>
    <property type="match status" value="3"/>
</dbReference>
<comment type="catalytic activity">
    <reaction evidence="1">
        <text>ATP + protein L-histidine = ADP + protein N-phospho-L-histidine.</text>
        <dbReference type="EC" id="2.7.13.3"/>
    </reaction>
</comment>
<dbReference type="SUPFAM" id="SSF55874">
    <property type="entry name" value="ATPase domain of HSP90 chaperone/DNA topoisomerase II/histidine kinase"/>
    <property type="match status" value="1"/>
</dbReference>
<dbReference type="SMART" id="SM00388">
    <property type="entry name" value="HisKA"/>
    <property type="match status" value="1"/>
</dbReference>
<dbReference type="InterPro" id="IPR000014">
    <property type="entry name" value="PAS"/>
</dbReference>
<reference evidence="11 12" key="1">
    <citation type="submission" date="2013-08" db="EMBL/GenBank/DDBJ databases">
        <authorList>
            <person name="Huang J."/>
            <person name="Wang G."/>
        </authorList>
    </citation>
    <scope>NUCLEOTIDE SEQUENCE [LARGE SCALE GENOMIC DNA]</scope>
    <source>
        <strain evidence="11 12">JSM 076056</strain>
    </source>
</reference>
<evidence type="ECO:0000256" key="6">
    <source>
        <dbReference type="ARBA" id="ARBA00022777"/>
    </source>
</evidence>
<dbReference type="Pfam" id="PF02518">
    <property type="entry name" value="HATPase_c"/>
    <property type="match status" value="1"/>
</dbReference>
<dbReference type="InterPro" id="IPR036097">
    <property type="entry name" value="HisK_dim/P_sf"/>
</dbReference>
<dbReference type="Pfam" id="PF08448">
    <property type="entry name" value="PAS_4"/>
    <property type="match status" value="1"/>
</dbReference>
<dbReference type="InterPro" id="IPR003661">
    <property type="entry name" value="HisK_dim/P_dom"/>
</dbReference>
<dbReference type="Gene3D" id="1.10.287.130">
    <property type="match status" value="1"/>
</dbReference>
<dbReference type="PROSITE" id="PS50113">
    <property type="entry name" value="PAC"/>
    <property type="match status" value="1"/>
</dbReference>
<evidence type="ECO:0000313" key="12">
    <source>
        <dbReference type="Proteomes" id="UP000030528"/>
    </source>
</evidence>
<evidence type="ECO:0000256" key="1">
    <source>
        <dbReference type="ARBA" id="ARBA00000085"/>
    </source>
</evidence>
<evidence type="ECO:0000256" key="7">
    <source>
        <dbReference type="ARBA" id="ARBA00022840"/>
    </source>
</evidence>
<dbReference type="PROSITE" id="PS50109">
    <property type="entry name" value="HIS_KIN"/>
    <property type="match status" value="1"/>
</dbReference>
<dbReference type="InterPro" id="IPR035965">
    <property type="entry name" value="PAS-like_dom_sf"/>
</dbReference>
<dbReference type="InterPro" id="IPR013656">
    <property type="entry name" value="PAS_4"/>
</dbReference>
<dbReference type="InterPro" id="IPR013655">
    <property type="entry name" value="PAS_fold_3"/>
</dbReference>
<dbReference type="InterPro" id="IPR005467">
    <property type="entry name" value="His_kinase_dom"/>
</dbReference>
<accession>A0A0A5GP72</accession>
<dbReference type="EC" id="2.7.13.3" evidence="2"/>
<keyword evidence="8" id="KW-0902">Two-component regulatory system</keyword>
<dbReference type="PANTHER" id="PTHR43065:SF46">
    <property type="entry name" value="C4-DICARBOXYLATE TRANSPORT SENSOR PROTEIN DCTB"/>
    <property type="match status" value="1"/>
</dbReference>
<dbReference type="STRING" id="1385510.GCA_000425205_01661"/>
<dbReference type="InterPro" id="IPR003594">
    <property type="entry name" value="HATPase_dom"/>
</dbReference>
<dbReference type="PRINTS" id="PR00344">
    <property type="entry name" value="BCTRLSENSOR"/>
</dbReference>
<evidence type="ECO:0000313" key="11">
    <source>
        <dbReference type="EMBL" id="KGX93008.1"/>
    </source>
</evidence>
<dbReference type="eggNOG" id="COG4191">
    <property type="taxonomic scope" value="Bacteria"/>
</dbReference>
<evidence type="ECO:0000256" key="4">
    <source>
        <dbReference type="ARBA" id="ARBA00022679"/>
    </source>
</evidence>
<dbReference type="GO" id="GO:0005524">
    <property type="term" value="F:ATP binding"/>
    <property type="evidence" value="ECO:0007669"/>
    <property type="project" value="UniProtKB-KW"/>
</dbReference>
<feature type="domain" description="Histidine kinase" evidence="9">
    <location>
        <begin position="429"/>
        <end position="634"/>
    </location>
</feature>
<dbReference type="SMART" id="SM00387">
    <property type="entry name" value="HATPase_c"/>
    <property type="match status" value="1"/>
</dbReference>
<dbReference type="AlphaFoldDB" id="A0A0A5GP72"/>
<dbReference type="SUPFAM" id="SSF55785">
    <property type="entry name" value="PYP-like sensor domain (PAS domain)"/>
    <property type="match status" value="2"/>
</dbReference>
<keyword evidence="4" id="KW-0808">Transferase</keyword>
<evidence type="ECO:0000259" key="9">
    <source>
        <dbReference type="PROSITE" id="PS50109"/>
    </source>
</evidence>
<dbReference type="SMART" id="SM00086">
    <property type="entry name" value="PAC"/>
    <property type="match status" value="1"/>
</dbReference>
<name>A0A0A5GP72_9BACI</name>
<organism evidence="11 12">
    <name type="scientific">Pontibacillus halophilus JSM 076056 = DSM 19796</name>
    <dbReference type="NCBI Taxonomy" id="1385510"/>
    <lineage>
        <taxon>Bacteria</taxon>
        <taxon>Bacillati</taxon>
        <taxon>Bacillota</taxon>
        <taxon>Bacilli</taxon>
        <taxon>Bacillales</taxon>
        <taxon>Bacillaceae</taxon>
        <taxon>Pontibacillus</taxon>
    </lineage>
</organism>
<keyword evidence="12" id="KW-1185">Reference proteome</keyword>
<dbReference type="InterPro" id="IPR000700">
    <property type="entry name" value="PAS-assoc_C"/>
</dbReference>
<dbReference type="EMBL" id="AVPE01000004">
    <property type="protein sequence ID" value="KGX93008.1"/>
    <property type="molecule type" value="Genomic_DNA"/>
</dbReference>
<gene>
    <name evidence="11" type="ORF">N781_14145</name>
</gene>
<dbReference type="OrthoDB" id="9815750at2"/>
<evidence type="ECO:0000256" key="5">
    <source>
        <dbReference type="ARBA" id="ARBA00022741"/>
    </source>
</evidence>
<dbReference type="NCBIfam" id="TIGR00229">
    <property type="entry name" value="sensory_box"/>
    <property type="match status" value="1"/>
</dbReference>
<dbReference type="InterPro" id="IPR004358">
    <property type="entry name" value="Sig_transdc_His_kin-like_C"/>
</dbReference>
<dbReference type="Proteomes" id="UP000030528">
    <property type="component" value="Unassembled WGS sequence"/>
</dbReference>
<dbReference type="CDD" id="cd00075">
    <property type="entry name" value="HATPase"/>
    <property type="match status" value="1"/>
</dbReference>
<keyword evidence="3" id="KW-0597">Phosphoprotein</keyword>